<name>A0A8K0GCD8_IGNLU</name>
<dbReference type="SUPFAM" id="SSF55048">
    <property type="entry name" value="Probable ACP-binding domain of malonyl-CoA ACP transacylase"/>
    <property type="match status" value="1"/>
</dbReference>
<dbReference type="InterPro" id="IPR042104">
    <property type="entry name" value="PKS_dehydratase_sf"/>
</dbReference>
<dbReference type="SMART" id="SM00827">
    <property type="entry name" value="PKS_AT"/>
    <property type="match status" value="1"/>
</dbReference>
<dbReference type="InterPro" id="IPR029058">
    <property type="entry name" value="AB_hydrolase_fold"/>
</dbReference>
<dbReference type="SMART" id="SM00829">
    <property type="entry name" value="PKS_ER"/>
    <property type="match status" value="1"/>
</dbReference>
<dbReference type="InterPro" id="IPR049391">
    <property type="entry name" value="FAS_pseudo-KR"/>
</dbReference>
<evidence type="ECO:0000256" key="1">
    <source>
        <dbReference type="ARBA" id="ARBA00012480"/>
    </source>
</evidence>
<keyword evidence="2" id="KW-0511">Multifunctional enzyme</keyword>
<dbReference type="Pfam" id="PF00698">
    <property type="entry name" value="Acyl_transf_1"/>
    <property type="match status" value="1"/>
</dbReference>
<keyword evidence="6" id="KW-1185">Reference proteome</keyword>
<evidence type="ECO:0000259" key="4">
    <source>
        <dbReference type="SMART" id="SM00829"/>
    </source>
</evidence>
<dbReference type="EC" id="3.1.2.14" evidence="1"/>
<dbReference type="InterPro" id="IPR020843">
    <property type="entry name" value="ER"/>
</dbReference>
<dbReference type="Gene3D" id="3.10.129.110">
    <property type="entry name" value="Polyketide synthase dehydratase"/>
    <property type="match status" value="1"/>
</dbReference>
<dbReference type="Pfam" id="PF00107">
    <property type="entry name" value="ADH_zinc_N"/>
    <property type="match status" value="1"/>
</dbReference>
<dbReference type="InterPro" id="IPR050091">
    <property type="entry name" value="PKS_NRPS_Biosynth_Enz"/>
</dbReference>
<evidence type="ECO:0000313" key="5">
    <source>
        <dbReference type="EMBL" id="KAF2893821.1"/>
    </source>
</evidence>
<dbReference type="SUPFAM" id="SSF50129">
    <property type="entry name" value="GroES-like"/>
    <property type="match status" value="1"/>
</dbReference>
<dbReference type="InterPro" id="IPR011032">
    <property type="entry name" value="GroES-like_sf"/>
</dbReference>
<proteinExistence type="predicted"/>
<dbReference type="GO" id="GO:0004312">
    <property type="term" value="F:fatty acid synthase activity"/>
    <property type="evidence" value="ECO:0007669"/>
    <property type="project" value="TreeGrafter"/>
</dbReference>
<dbReference type="GO" id="GO:0006633">
    <property type="term" value="P:fatty acid biosynthetic process"/>
    <property type="evidence" value="ECO:0007669"/>
    <property type="project" value="TreeGrafter"/>
</dbReference>
<feature type="domain" description="Enoyl reductase (ER)" evidence="4">
    <location>
        <begin position="781"/>
        <end position="1082"/>
    </location>
</feature>
<dbReference type="CDD" id="cd05195">
    <property type="entry name" value="enoyl_red"/>
    <property type="match status" value="1"/>
</dbReference>
<dbReference type="GO" id="GO:0016297">
    <property type="term" value="F:fatty acyl-[ACP] hydrolase activity"/>
    <property type="evidence" value="ECO:0007669"/>
    <property type="project" value="UniProtKB-EC"/>
</dbReference>
<feature type="domain" description="Malonyl-CoA:ACP transacylase (MAT)" evidence="3">
    <location>
        <begin position="1"/>
        <end position="226"/>
    </location>
</feature>
<dbReference type="Proteomes" id="UP000801492">
    <property type="component" value="Unassembled WGS sequence"/>
</dbReference>
<dbReference type="Pfam" id="PF00975">
    <property type="entry name" value="Thioesterase"/>
    <property type="match status" value="1"/>
</dbReference>
<dbReference type="InterPro" id="IPR014043">
    <property type="entry name" value="Acyl_transferase_dom"/>
</dbReference>
<dbReference type="Gene3D" id="3.30.70.3290">
    <property type="match status" value="1"/>
</dbReference>
<dbReference type="OrthoDB" id="329835at2759"/>
<comment type="caution">
    <text evidence="5">The sequence shown here is derived from an EMBL/GenBank/DDBJ whole genome shotgun (WGS) entry which is preliminary data.</text>
</comment>
<dbReference type="SUPFAM" id="SSF52151">
    <property type="entry name" value="FabD/lysophospholipase-like"/>
    <property type="match status" value="1"/>
</dbReference>
<dbReference type="Pfam" id="PF21149">
    <property type="entry name" value="FAS_pseudo-KR"/>
    <property type="match status" value="1"/>
</dbReference>
<accession>A0A8K0GCD8</accession>
<protein>
    <recommendedName>
        <fullName evidence="1">oleoyl-[acyl-carrier-protein] hydrolase</fullName>
        <ecNumber evidence="1">3.1.2.14</ecNumber>
    </recommendedName>
</protein>
<evidence type="ECO:0000256" key="2">
    <source>
        <dbReference type="ARBA" id="ARBA00023268"/>
    </source>
</evidence>
<dbReference type="Gene3D" id="3.30.70.250">
    <property type="entry name" value="Malonyl-CoA ACP transacylase, ACP-binding"/>
    <property type="match status" value="1"/>
</dbReference>
<dbReference type="EMBL" id="VTPC01007641">
    <property type="protein sequence ID" value="KAF2893821.1"/>
    <property type="molecule type" value="Genomic_DNA"/>
</dbReference>
<dbReference type="Gene3D" id="3.90.180.10">
    <property type="entry name" value="Medium-chain alcohol dehydrogenases, catalytic domain"/>
    <property type="match status" value="1"/>
</dbReference>
<dbReference type="SUPFAM" id="SSF51735">
    <property type="entry name" value="NAD(P)-binding Rossmann-fold domains"/>
    <property type="match status" value="1"/>
</dbReference>
<dbReference type="GO" id="GO:0016491">
    <property type="term" value="F:oxidoreductase activity"/>
    <property type="evidence" value="ECO:0007669"/>
    <property type="project" value="InterPro"/>
</dbReference>
<dbReference type="InterPro" id="IPR016035">
    <property type="entry name" value="Acyl_Trfase/lysoPLipase"/>
</dbReference>
<gene>
    <name evidence="5" type="ORF">ILUMI_12358</name>
</gene>
<sequence length="1571" mass="175547">MGHSVGELGCAYADGCLSAEQMVLCAYSRGRASLEADLIKGMMAAVGIGYSQIKDQCPSSIEVACHNSSDNSTISGPTEDMEVFVNQLQGRGIFARLVNVSNIAYHSRYIKPAAPLLLKYLQEVIPEPLPRSSKWISTSIPEDQWNTDLARLSSAEYHTNNLLSSVLFEEGAKHIPQQAIVIEIAPHGLLQAILKRSLNATITNIPLTNKTSNNGLKFLLAALGKLYLTGLDLDISVLYPKVEYPVGRGTKSLVSLVHWEHSEAWASGTDLKANYWSTVRDLNVSLKHNKYKELIEHQLQNAVVIPISTYLAILYELLNGIRMSTMNDVIFENLQFKNVVRVPEFGSAPVYVMMQRGSGSFEIYSGRELIGSGRIQTAEGRQLFTNITPIEIPENCLELNTNDVYSEFYQRSHQYRGVFKSIKTLQLVKEGSVGIVQWNNNWPTFIEAMIQQCLFHRGECNQKTLMVSSIQSIALSLLDLQMEPSDLKVSYDYATGIVSTSGIQISGIKEKPLEVVGEESCTISYNAIEVKALFNGKHQCIESGINLGLQITVDNFKNKTFHSVTIVEIRTNNKLLENSIKNVINKNSHFNPNASTVQDIKEIFVSQAEPVYVIINNVPDKDCINLVISSHVFLLAHTDNNTLANPEITQVAEFTVDGTSYSLIRKSANPTTMIVPIKTDTLISEDLLCENLSWVSQLKTALASAKERRVYLVFSVVPTDGIYNFVRNASILPGMQNVRFVFILDKGAAEFTEKESVYKKVFKNDLNLIVIKNSCVGTYISTPAEFQNDTTNTSSTVSNITANIRVDYIGINAKDETLILKNEYKPELGYIDYSGVTSCGERRMGLARLDLELCKLELDPVLWWNIPSKWSLEDAATVPHAHVLAYYALVVVADIKPTDTVLVHGGCSAYGLAAIYIARKVGCAVITTVTSEKQRVFIKKQYMFLDYIFSACDTSFEPRILLATAGKGVQVVLNCLSGNMLHATLRCTAEFGKIVQIGKSDVEENTEVGTRLFLRCVSLCCVTAENVFNAPLDVKQKIQELVTEGLKSVTVRPLFKTVEDHQDVASILRDLKQPEHIGKKVIKLSNNTSLTQLNIKRAFRFICDSETFYLIYGGTAEMKIDVVEWLIFRGTKKLAISYELESQLVDIKRRLKVHQTYYDLEVLFIFTKAHTRDGAFKLLSEVCCRGTIGAVFVLPNEECSTKIVQIKTVQHLDCALKTVAPKALLINFVNNAAGVCHLRADSGFPTKNIQWEKCLEFPDVMYGLDNALMFTHNDIFIKDEKYKHNIEESVQSLYKKLGLLLPSSISNLKEETKNAPITPDFIPLPSLCSQIERDVPSVFIIPGMFNTRGINDLASKLMHPVFCANFPKKMLPLKTIAVLLANRMREIHPRGPYNIIGVSYGGILAIEIAKILEQENCKTQVQFLDGAPDTIQGVLKHLGDGYNREIRYLCQILNLTNPEIIKGLINLPAWKTRLDFALNYHKSSSEEKEFLKEILTILKQHFDEISNFQPSNVLIQGKTILLRPTGSNKYDDCGLRKYCKEEVLLNVVDGNHNGILKNKKAANIINYEVIC</sequence>
<dbReference type="Gene3D" id="1.10.287.1960">
    <property type="match status" value="1"/>
</dbReference>
<dbReference type="PANTHER" id="PTHR43775:SF23">
    <property type="entry name" value="FATTY ACID SYNTHASE 3"/>
    <property type="match status" value="1"/>
</dbReference>
<organism evidence="5 6">
    <name type="scientific">Ignelater luminosus</name>
    <name type="common">Cucubano</name>
    <name type="synonym">Pyrophorus luminosus</name>
    <dbReference type="NCBI Taxonomy" id="2038154"/>
    <lineage>
        <taxon>Eukaryota</taxon>
        <taxon>Metazoa</taxon>
        <taxon>Ecdysozoa</taxon>
        <taxon>Arthropoda</taxon>
        <taxon>Hexapoda</taxon>
        <taxon>Insecta</taxon>
        <taxon>Pterygota</taxon>
        <taxon>Neoptera</taxon>
        <taxon>Endopterygota</taxon>
        <taxon>Coleoptera</taxon>
        <taxon>Polyphaga</taxon>
        <taxon>Elateriformia</taxon>
        <taxon>Elateroidea</taxon>
        <taxon>Elateridae</taxon>
        <taxon>Agrypninae</taxon>
        <taxon>Pyrophorini</taxon>
        <taxon>Ignelater</taxon>
    </lineage>
</organism>
<evidence type="ECO:0000313" key="6">
    <source>
        <dbReference type="Proteomes" id="UP000801492"/>
    </source>
</evidence>
<dbReference type="InterPro" id="IPR001031">
    <property type="entry name" value="Thioesterase"/>
</dbReference>
<reference evidence="5" key="1">
    <citation type="submission" date="2019-08" db="EMBL/GenBank/DDBJ databases">
        <title>The genome of the North American firefly Photinus pyralis.</title>
        <authorList>
            <consortium name="Photinus pyralis genome working group"/>
            <person name="Fallon T.R."/>
            <person name="Sander Lower S.E."/>
            <person name="Weng J.-K."/>
        </authorList>
    </citation>
    <scope>NUCLEOTIDE SEQUENCE</scope>
    <source>
        <strain evidence="5">TRF0915ILg1</strain>
        <tissue evidence="5">Whole body</tissue>
    </source>
</reference>
<dbReference type="InterPro" id="IPR016036">
    <property type="entry name" value="Malonyl_transacylase_ACP-bd"/>
</dbReference>
<dbReference type="InterPro" id="IPR036291">
    <property type="entry name" value="NAD(P)-bd_dom_sf"/>
</dbReference>
<evidence type="ECO:0000259" key="3">
    <source>
        <dbReference type="SMART" id="SM00827"/>
    </source>
</evidence>
<dbReference type="PANTHER" id="PTHR43775">
    <property type="entry name" value="FATTY ACID SYNTHASE"/>
    <property type="match status" value="1"/>
</dbReference>
<dbReference type="InterPro" id="IPR013149">
    <property type="entry name" value="ADH-like_C"/>
</dbReference>
<dbReference type="Gene3D" id="3.40.50.1820">
    <property type="entry name" value="alpha/beta hydrolase"/>
    <property type="match status" value="1"/>
</dbReference>
<dbReference type="SUPFAM" id="SSF53474">
    <property type="entry name" value="alpha/beta-Hydrolases"/>
    <property type="match status" value="1"/>
</dbReference>